<evidence type="ECO:0000256" key="3">
    <source>
        <dbReference type="PROSITE-ProRule" id="PRU00175"/>
    </source>
</evidence>
<evidence type="ECO:0000256" key="2">
    <source>
        <dbReference type="ARBA" id="ARBA00022833"/>
    </source>
</evidence>
<feature type="transmembrane region" description="Helical" evidence="4">
    <location>
        <begin position="69"/>
        <end position="88"/>
    </location>
</feature>
<keyword evidence="4" id="KW-0472">Membrane</keyword>
<evidence type="ECO:0000259" key="5">
    <source>
        <dbReference type="PROSITE" id="PS50089"/>
    </source>
</evidence>
<proteinExistence type="predicted"/>
<feature type="transmembrane region" description="Helical" evidence="4">
    <location>
        <begin position="14"/>
        <end position="38"/>
    </location>
</feature>
<accession>A0AAN7ZLY2</accession>
<name>A0AAN7ZLY2_9COLE</name>
<dbReference type="SUPFAM" id="SSF57850">
    <property type="entry name" value="RING/U-box"/>
    <property type="match status" value="1"/>
</dbReference>
<dbReference type="InterPro" id="IPR013083">
    <property type="entry name" value="Znf_RING/FYVE/PHD"/>
</dbReference>
<feature type="domain" description="RING-type" evidence="5">
    <location>
        <begin position="272"/>
        <end position="311"/>
    </location>
</feature>
<dbReference type="PANTHER" id="PTHR22696">
    <property type="entry name" value="E3 UBIQUITIN-PROTEIN LIGASE RNF26"/>
    <property type="match status" value="1"/>
</dbReference>
<sequence>MIEVILQFFNLVKYVGYLCFALSFNVGQAIINGFTILFEVMKRITASIQTVTKILTEDFYIFWKDISQLLQYIFNFIDTILNSVYFIYDAIKTVLWKIIFSIVVVYDNIFIVLGKSLQLIMTIFITLKQWILLIGSGIWFAITLIPLFIVHLCTITTYYVCLLSDEILNVVDNSRTILHYGYDFITDVPIDSLAGLVSGFCILLLLIKLQAVIYQKLQSFLQMIRRTFSRFQLLVVQNVQYRNMYQRPPPSSESSTSNSDGETDLEPNRNLCLICQDNSRCMLFLPCRHLCLCEHCNLRILNYNYSCPLCRSEVEETMRVYV</sequence>
<evidence type="ECO:0000313" key="6">
    <source>
        <dbReference type="EMBL" id="KAK5643026.1"/>
    </source>
</evidence>
<keyword evidence="4" id="KW-0812">Transmembrane</keyword>
<organism evidence="6 7">
    <name type="scientific">Pyrocoelia pectoralis</name>
    <dbReference type="NCBI Taxonomy" id="417401"/>
    <lineage>
        <taxon>Eukaryota</taxon>
        <taxon>Metazoa</taxon>
        <taxon>Ecdysozoa</taxon>
        <taxon>Arthropoda</taxon>
        <taxon>Hexapoda</taxon>
        <taxon>Insecta</taxon>
        <taxon>Pterygota</taxon>
        <taxon>Neoptera</taxon>
        <taxon>Endopterygota</taxon>
        <taxon>Coleoptera</taxon>
        <taxon>Polyphaga</taxon>
        <taxon>Elateriformia</taxon>
        <taxon>Elateroidea</taxon>
        <taxon>Lampyridae</taxon>
        <taxon>Lampyrinae</taxon>
        <taxon>Pyrocoelia</taxon>
    </lineage>
</organism>
<dbReference type="PROSITE" id="PS50089">
    <property type="entry name" value="ZF_RING_2"/>
    <property type="match status" value="1"/>
</dbReference>
<dbReference type="GO" id="GO:0008270">
    <property type="term" value="F:zinc ion binding"/>
    <property type="evidence" value="ECO:0007669"/>
    <property type="project" value="UniProtKB-KW"/>
</dbReference>
<feature type="transmembrane region" description="Helical" evidence="4">
    <location>
        <begin position="130"/>
        <end position="160"/>
    </location>
</feature>
<dbReference type="Gene3D" id="3.30.40.10">
    <property type="entry name" value="Zinc/RING finger domain, C3HC4 (zinc finger)"/>
    <property type="match status" value="1"/>
</dbReference>
<dbReference type="GO" id="GO:0006511">
    <property type="term" value="P:ubiquitin-dependent protein catabolic process"/>
    <property type="evidence" value="ECO:0007669"/>
    <property type="project" value="TreeGrafter"/>
</dbReference>
<dbReference type="PANTHER" id="PTHR22696:SF1">
    <property type="entry name" value="E3 UBIQUITIN-PROTEIN LIGASE RNF26"/>
    <property type="match status" value="1"/>
</dbReference>
<keyword evidence="1 3" id="KW-0863">Zinc-finger</keyword>
<keyword evidence="2" id="KW-0862">Zinc</keyword>
<reference evidence="6 7" key="1">
    <citation type="journal article" date="2024" name="Insects">
        <title>An Improved Chromosome-Level Genome Assembly of the Firefly Pyrocoelia pectoralis.</title>
        <authorList>
            <person name="Fu X."/>
            <person name="Meyer-Rochow V.B."/>
            <person name="Ballantyne L."/>
            <person name="Zhu X."/>
        </authorList>
    </citation>
    <scope>NUCLEOTIDE SEQUENCE [LARGE SCALE GENOMIC DNA]</scope>
    <source>
        <strain evidence="6">XCY_ONT2</strain>
    </source>
</reference>
<keyword evidence="7" id="KW-1185">Reference proteome</keyword>
<dbReference type="GO" id="GO:0016567">
    <property type="term" value="P:protein ubiquitination"/>
    <property type="evidence" value="ECO:0007669"/>
    <property type="project" value="TreeGrafter"/>
</dbReference>
<evidence type="ECO:0000256" key="1">
    <source>
        <dbReference type="ARBA" id="ARBA00022771"/>
    </source>
</evidence>
<gene>
    <name evidence="6" type="ORF">RI129_009193</name>
</gene>
<keyword evidence="4" id="KW-1133">Transmembrane helix</keyword>
<dbReference type="Pfam" id="PF13920">
    <property type="entry name" value="zf-C3HC4_3"/>
    <property type="match status" value="1"/>
</dbReference>
<dbReference type="Proteomes" id="UP001329430">
    <property type="component" value="Chromosome 6"/>
</dbReference>
<dbReference type="AlphaFoldDB" id="A0AAN7ZLY2"/>
<evidence type="ECO:0000313" key="7">
    <source>
        <dbReference type="Proteomes" id="UP001329430"/>
    </source>
</evidence>
<feature type="transmembrane region" description="Helical" evidence="4">
    <location>
        <begin position="193"/>
        <end position="214"/>
    </location>
</feature>
<dbReference type="InterPro" id="IPR001841">
    <property type="entry name" value="Znf_RING"/>
</dbReference>
<keyword evidence="1 3" id="KW-0479">Metal-binding</keyword>
<dbReference type="EMBL" id="JAVRBK010000006">
    <property type="protein sequence ID" value="KAK5643026.1"/>
    <property type="molecule type" value="Genomic_DNA"/>
</dbReference>
<comment type="caution">
    <text evidence="6">The sequence shown here is derived from an EMBL/GenBank/DDBJ whole genome shotgun (WGS) entry which is preliminary data.</text>
</comment>
<feature type="transmembrane region" description="Helical" evidence="4">
    <location>
        <begin position="94"/>
        <end position="114"/>
    </location>
</feature>
<evidence type="ECO:0000256" key="4">
    <source>
        <dbReference type="SAM" id="Phobius"/>
    </source>
</evidence>
<protein>
    <recommendedName>
        <fullName evidence="5">RING-type domain-containing protein</fullName>
    </recommendedName>
</protein>
<dbReference type="GO" id="GO:0061630">
    <property type="term" value="F:ubiquitin protein ligase activity"/>
    <property type="evidence" value="ECO:0007669"/>
    <property type="project" value="TreeGrafter"/>
</dbReference>